<feature type="transmembrane region" description="Helical" evidence="1">
    <location>
        <begin position="20"/>
        <end position="41"/>
    </location>
</feature>
<evidence type="ECO:0000313" key="3">
    <source>
        <dbReference type="Proteomes" id="UP000001194"/>
    </source>
</evidence>
<dbReference type="EMBL" id="DS547092">
    <property type="protein sequence ID" value="EDR14644.1"/>
    <property type="molecule type" value="Genomic_DNA"/>
</dbReference>
<dbReference type="RefSeq" id="XP_001875203.1">
    <property type="nucleotide sequence ID" value="XM_001875168.1"/>
</dbReference>
<dbReference type="HOGENOM" id="CLU_2184423_0_0_1"/>
<dbReference type="AlphaFoldDB" id="B0CUC6"/>
<reference evidence="2 3" key="1">
    <citation type="journal article" date="2008" name="Nature">
        <title>The genome of Laccaria bicolor provides insights into mycorrhizal symbiosis.</title>
        <authorList>
            <person name="Martin F."/>
            <person name="Aerts A."/>
            <person name="Ahren D."/>
            <person name="Brun A."/>
            <person name="Danchin E.G.J."/>
            <person name="Duchaussoy F."/>
            <person name="Gibon J."/>
            <person name="Kohler A."/>
            <person name="Lindquist E."/>
            <person name="Pereda V."/>
            <person name="Salamov A."/>
            <person name="Shapiro H.J."/>
            <person name="Wuyts J."/>
            <person name="Blaudez D."/>
            <person name="Buee M."/>
            <person name="Brokstein P."/>
            <person name="Canbaeck B."/>
            <person name="Cohen D."/>
            <person name="Courty P.E."/>
            <person name="Coutinho P.M."/>
            <person name="Delaruelle C."/>
            <person name="Detter J.C."/>
            <person name="Deveau A."/>
            <person name="DiFazio S."/>
            <person name="Duplessis S."/>
            <person name="Fraissinet-Tachet L."/>
            <person name="Lucic E."/>
            <person name="Frey-Klett P."/>
            <person name="Fourrey C."/>
            <person name="Feussner I."/>
            <person name="Gay G."/>
            <person name="Grimwood J."/>
            <person name="Hoegger P.J."/>
            <person name="Jain P."/>
            <person name="Kilaru S."/>
            <person name="Labbe J."/>
            <person name="Lin Y.C."/>
            <person name="Legue V."/>
            <person name="Le Tacon F."/>
            <person name="Marmeisse R."/>
            <person name="Melayah D."/>
            <person name="Montanini B."/>
            <person name="Muratet M."/>
            <person name="Nehls U."/>
            <person name="Niculita-Hirzel H."/>
            <person name="Oudot-Le Secq M.P."/>
            <person name="Peter M."/>
            <person name="Quesneville H."/>
            <person name="Rajashekar B."/>
            <person name="Reich M."/>
            <person name="Rouhier N."/>
            <person name="Schmutz J."/>
            <person name="Yin T."/>
            <person name="Chalot M."/>
            <person name="Henrissat B."/>
            <person name="Kuees U."/>
            <person name="Lucas S."/>
            <person name="Van de Peer Y."/>
            <person name="Podila G.K."/>
            <person name="Polle A."/>
            <person name="Pukkila P.J."/>
            <person name="Richardson P.M."/>
            <person name="Rouze P."/>
            <person name="Sanders I.R."/>
            <person name="Stajich J.E."/>
            <person name="Tunlid A."/>
            <person name="Tuskan G."/>
            <person name="Grigoriev I.V."/>
        </authorList>
    </citation>
    <scope>NUCLEOTIDE SEQUENCE [LARGE SCALE GENOMIC DNA]</scope>
    <source>
        <strain evidence="3">S238N-H82 / ATCC MYA-4686</strain>
    </source>
</reference>
<name>B0CUC6_LACBS</name>
<keyword evidence="1" id="KW-0812">Transmembrane</keyword>
<evidence type="ECO:0000313" key="2">
    <source>
        <dbReference type="EMBL" id="EDR14644.1"/>
    </source>
</evidence>
<organism evidence="3">
    <name type="scientific">Laccaria bicolor (strain S238N-H82 / ATCC MYA-4686)</name>
    <name type="common">Bicoloured deceiver</name>
    <name type="synonym">Laccaria laccata var. bicolor</name>
    <dbReference type="NCBI Taxonomy" id="486041"/>
    <lineage>
        <taxon>Eukaryota</taxon>
        <taxon>Fungi</taxon>
        <taxon>Dikarya</taxon>
        <taxon>Basidiomycota</taxon>
        <taxon>Agaricomycotina</taxon>
        <taxon>Agaricomycetes</taxon>
        <taxon>Agaricomycetidae</taxon>
        <taxon>Agaricales</taxon>
        <taxon>Agaricineae</taxon>
        <taxon>Hydnangiaceae</taxon>
        <taxon>Laccaria</taxon>
    </lineage>
</organism>
<dbReference type="GeneID" id="6071062"/>
<proteinExistence type="predicted"/>
<keyword evidence="1" id="KW-1133">Transmembrane helix</keyword>
<gene>
    <name evidence="2" type="ORF">LACBIDRAFT_305485</name>
</gene>
<keyword evidence="3" id="KW-1185">Reference proteome</keyword>
<evidence type="ECO:0000256" key="1">
    <source>
        <dbReference type="SAM" id="Phobius"/>
    </source>
</evidence>
<protein>
    <submittedName>
        <fullName evidence="2">Predicted protein</fullName>
    </submittedName>
</protein>
<dbReference type="Proteomes" id="UP000001194">
    <property type="component" value="Unassembled WGS sequence"/>
</dbReference>
<dbReference type="InParanoid" id="B0CUC6"/>
<sequence length="109" mass="12585">MSTENEQARHHRGGHPKLTLYRILVIALTAGFGLWKAALSYRGESTAPTTLDWLYGVVVFLLLYWLGIYEKYALHNMPWLFEDDYLAPVKKLFSQPRQNPTRSSSSRLD</sequence>
<feature type="transmembrane region" description="Helical" evidence="1">
    <location>
        <begin position="53"/>
        <end position="69"/>
    </location>
</feature>
<keyword evidence="1" id="KW-0472">Membrane</keyword>
<dbReference type="KEGG" id="lbc:LACBIDRAFT_305485"/>
<accession>B0CUC6</accession>
<dbReference type="OrthoDB" id="3268450at2759"/>